<dbReference type="Pfam" id="PF09536">
    <property type="entry name" value="DUF2378"/>
    <property type="match status" value="1"/>
</dbReference>
<evidence type="ECO:0000313" key="1">
    <source>
        <dbReference type="EMBL" id="KFA93463.1"/>
    </source>
</evidence>
<dbReference type="InterPro" id="IPR011751">
    <property type="entry name" value="Mxa_paralog_2265"/>
</dbReference>
<gene>
    <name evidence="1" type="ORF">Q664_08970</name>
</gene>
<comment type="caution">
    <text evidence="1">The sequence shown here is derived from an EMBL/GenBank/DDBJ whole genome shotgun (WGS) entry which is preliminary data.</text>
</comment>
<dbReference type="AlphaFoldDB" id="A0A084SYC8"/>
<protein>
    <submittedName>
        <fullName evidence="1">Uncharacterized protein</fullName>
    </submittedName>
</protein>
<reference evidence="1 2" key="1">
    <citation type="submission" date="2014-07" db="EMBL/GenBank/DDBJ databases">
        <title>Draft Genome Sequence of Gephyronic Acid Producer, Cystobacter violaceus Strain Cb vi76.</title>
        <authorList>
            <person name="Stevens D.C."/>
            <person name="Young J."/>
            <person name="Carmichael R."/>
            <person name="Tan J."/>
            <person name="Taylor R.E."/>
        </authorList>
    </citation>
    <scope>NUCLEOTIDE SEQUENCE [LARGE SCALE GENOMIC DNA]</scope>
    <source>
        <strain evidence="1 2">Cb vi76</strain>
    </source>
</reference>
<dbReference type="Proteomes" id="UP000028547">
    <property type="component" value="Unassembled WGS sequence"/>
</dbReference>
<dbReference type="NCBIfam" id="TIGR02265">
    <property type="entry name" value="Mxa_TIGR02265"/>
    <property type="match status" value="1"/>
</dbReference>
<sequence>MPSDKNDLAQRIAICRPEDTVRGFIFKSVYGLVDERAGSAGTERLLQQLRVTKMPVDFFSYPVADFLRLIYAAADILEPHYPSVEDAIRACGASTATGFFKSYVGNTLVKLIGMNDPKRLFTSVDTVYSTLVSYGKRTFEDLGPNRFRLDYKGDMQPIYFHEGTLTEAVRVMRGNGKVTGTALALNHSQYLFEYD</sequence>
<organism evidence="1 2">
    <name type="scientific">Archangium violaceum Cb vi76</name>
    <dbReference type="NCBI Taxonomy" id="1406225"/>
    <lineage>
        <taxon>Bacteria</taxon>
        <taxon>Pseudomonadati</taxon>
        <taxon>Myxococcota</taxon>
        <taxon>Myxococcia</taxon>
        <taxon>Myxococcales</taxon>
        <taxon>Cystobacterineae</taxon>
        <taxon>Archangiaceae</taxon>
        <taxon>Archangium</taxon>
    </lineage>
</organism>
<dbReference type="EMBL" id="JPMI01000052">
    <property type="protein sequence ID" value="KFA93463.1"/>
    <property type="molecule type" value="Genomic_DNA"/>
</dbReference>
<dbReference type="RefSeq" id="WP_043392130.1">
    <property type="nucleotide sequence ID" value="NZ_JPMI01000052.1"/>
</dbReference>
<proteinExistence type="predicted"/>
<evidence type="ECO:0000313" key="2">
    <source>
        <dbReference type="Proteomes" id="UP000028547"/>
    </source>
</evidence>
<name>A0A084SYC8_9BACT</name>
<accession>A0A084SYC8</accession>